<dbReference type="AlphaFoldDB" id="A0A1Y6L9L4"/>
<protein>
    <recommendedName>
        <fullName evidence="1">SMP-30/Gluconolactonase/LRE-like region domain-containing protein</fullName>
    </recommendedName>
</protein>
<sequence>MVNITAVDLLQLASSIPYASQLNSLAESITDAVGFISYNQSFITDVLGTNVTEALASNQSYEAFHEAGVYNIATGKLYATSNWASDFNNPINVTTIDLNNNDAIASVRYKNVQNANGGAAFYPPGTPANSSEGQQIVFCDEGQTDLSPSQLTLVDPSTNTTRILLNNYFGANFSSINDVVQHPLTGDLYFTDARYAYWQNFGPTPTLRPQVYRFSPTTGQVQAIADDFVAPNGIELSPDWKHLYVTDTGRNQRGNETRDYVNPANIYRFDIAADGGLENRHVFAYTSGGIPDGIHTDTMGNVYSGLNDGVYVWNPHGQMIGKIAVGGTEAVANFAFVPGGMYIFHEYKLWKISIKAEGRTVRRDFGLY</sequence>
<organism evidence="2 3">
    <name type="scientific">Zymoseptoria tritici ST99CH_1A5</name>
    <dbReference type="NCBI Taxonomy" id="1276529"/>
    <lineage>
        <taxon>Eukaryota</taxon>
        <taxon>Fungi</taxon>
        <taxon>Dikarya</taxon>
        <taxon>Ascomycota</taxon>
        <taxon>Pezizomycotina</taxon>
        <taxon>Dothideomycetes</taxon>
        <taxon>Dothideomycetidae</taxon>
        <taxon>Mycosphaerellales</taxon>
        <taxon>Mycosphaerellaceae</taxon>
        <taxon>Zymoseptoria</taxon>
    </lineage>
</organism>
<dbReference type="Gene3D" id="2.120.10.30">
    <property type="entry name" value="TolB, C-terminal domain"/>
    <property type="match status" value="1"/>
</dbReference>
<dbReference type="InterPro" id="IPR052988">
    <property type="entry name" value="Oryzine_lactonohydrolase"/>
</dbReference>
<dbReference type="Pfam" id="PF08450">
    <property type="entry name" value="SGL"/>
    <property type="match status" value="1"/>
</dbReference>
<reference evidence="2 3" key="1">
    <citation type="submission" date="2016-10" db="EMBL/GenBank/DDBJ databases">
        <authorList>
            <person name="Varghese N."/>
        </authorList>
    </citation>
    <scope>NUCLEOTIDE SEQUENCE [LARGE SCALE GENOMIC DNA]</scope>
</reference>
<dbReference type="SUPFAM" id="SSF63829">
    <property type="entry name" value="Calcium-dependent phosphotriesterase"/>
    <property type="match status" value="1"/>
</dbReference>
<dbReference type="PANTHER" id="PTHR47064:SF2">
    <property type="entry name" value="SMP-30_GLUCONOLACTONASE_LRE-LIKE REGION DOMAIN-CONTAINING PROTEIN-RELATED"/>
    <property type="match status" value="1"/>
</dbReference>
<accession>A0A1Y6L9L4</accession>
<evidence type="ECO:0000259" key="1">
    <source>
        <dbReference type="Pfam" id="PF08450"/>
    </source>
</evidence>
<dbReference type="InterPro" id="IPR011042">
    <property type="entry name" value="6-blade_b-propeller_TolB-like"/>
</dbReference>
<dbReference type="EMBL" id="LT882677">
    <property type="protein sequence ID" value="SMY21184.1"/>
    <property type="molecule type" value="Genomic_DNA"/>
</dbReference>
<dbReference type="Proteomes" id="UP000215453">
    <property type="component" value="Chromosome 2"/>
</dbReference>
<name>A0A1Y6L9L4_ZYMTR</name>
<evidence type="ECO:0000313" key="2">
    <source>
        <dbReference type="EMBL" id="SMY21184.1"/>
    </source>
</evidence>
<dbReference type="InterPro" id="IPR013658">
    <property type="entry name" value="SGL"/>
</dbReference>
<proteinExistence type="predicted"/>
<gene>
    <name evidence="2" type="ORF">ZT1A5_G2621</name>
</gene>
<feature type="domain" description="SMP-30/Gluconolactonase/LRE-like region" evidence="1">
    <location>
        <begin position="150"/>
        <end position="339"/>
    </location>
</feature>
<evidence type="ECO:0000313" key="3">
    <source>
        <dbReference type="Proteomes" id="UP000215453"/>
    </source>
</evidence>
<dbReference type="PANTHER" id="PTHR47064">
    <property type="entry name" value="PUTATIVE (AFU_ORTHOLOGUE AFUA_1G08990)-RELATED"/>
    <property type="match status" value="1"/>
</dbReference>